<feature type="compositionally biased region" description="Basic and acidic residues" evidence="4">
    <location>
        <begin position="404"/>
        <end position="448"/>
    </location>
</feature>
<evidence type="ECO:0000256" key="1">
    <source>
        <dbReference type="ARBA" id="ARBA00023242"/>
    </source>
</evidence>
<dbReference type="EMBL" id="LJIG01016284">
    <property type="protein sequence ID" value="KRT81064.1"/>
    <property type="molecule type" value="Genomic_DNA"/>
</dbReference>
<evidence type="ECO:0000259" key="5">
    <source>
        <dbReference type="PROSITE" id="PS51037"/>
    </source>
</evidence>
<feature type="coiled-coil region" evidence="3">
    <location>
        <begin position="631"/>
        <end position="658"/>
    </location>
</feature>
<dbReference type="OrthoDB" id="10053467at2759"/>
<keyword evidence="7" id="KW-1185">Reference proteome</keyword>
<comment type="caution">
    <text evidence="6">The sequence shown here is derived from an EMBL/GenBank/DDBJ whole genome shotgun (WGS) entry which is preliminary data.</text>
</comment>
<evidence type="ECO:0000313" key="6">
    <source>
        <dbReference type="EMBL" id="KRT81064.1"/>
    </source>
</evidence>
<evidence type="ECO:0000256" key="3">
    <source>
        <dbReference type="SAM" id="Coils"/>
    </source>
</evidence>
<proteinExistence type="predicted"/>
<dbReference type="CDD" id="cd16906">
    <property type="entry name" value="YEATS_AF-9_like"/>
    <property type="match status" value="1"/>
</dbReference>
<feature type="compositionally biased region" description="Basic and acidic residues" evidence="4">
    <location>
        <begin position="354"/>
        <end position="397"/>
    </location>
</feature>
<feature type="region of interest" description="Disordered" evidence="4">
    <location>
        <begin position="142"/>
        <end position="193"/>
    </location>
</feature>
<feature type="compositionally biased region" description="Basic and acidic residues" evidence="4">
    <location>
        <begin position="147"/>
        <end position="164"/>
    </location>
</feature>
<evidence type="ECO:0000256" key="4">
    <source>
        <dbReference type="SAM" id="MobiDB-lite"/>
    </source>
</evidence>
<feature type="compositionally biased region" description="Basic and acidic residues" evidence="4">
    <location>
        <begin position="173"/>
        <end position="185"/>
    </location>
</feature>
<dbReference type="Gene3D" id="1.20.1270.290">
    <property type="match status" value="1"/>
</dbReference>
<dbReference type="PANTHER" id="PTHR47827">
    <property type="entry name" value="AHD DOMAIN-CONTAINING PROTEIN"/>
    <property type="match status" value="1"/>
</dbReference>
<feature type="compositionally biased region" description="Basic and acidic residues" evidence="4">
    <location>
        <begin position="226"/>
        <end position="291"/>
    </location>
</feature>
<protein>
    <recommendedName>
        <fullName evidence="5">YEATS domain-containing protein</fullName>
    </recommendedName>
</protein>
<evidence type="ECO:0000313" key="7">
    <source>
        <dbReference type="Proteomes" id="UP000051574"/>
    </source>
</evidence>
<feature type="compositionally biased region" description="Polar residues" evidence="4">
    <location>
        <begin position="605"/>
        <end position="619"/>
    </location>
</feature>
<dbReference type="GO" id="GO:0003682">
    <property type="term" value="F:chromatin binding"/>
    <property type="evidence" value="ECO:0007669"/>
    <property type="project" value="TreeGrafter"/>
</dbReference>
<evidence type="ECO:0000256" key="2">
    <source>
        <dbReference type="PROSITE-ProRule" id="PRU00376"/>
    </source>
</evidence>
<accession>A0A0T6B134</accession>
<organism evidence="6 7">
    <name type="scientific">Oryctes borbonicus</name>
    <dbReference type="NCBI Taxonomy" id="1629725"/>
    <lineage>
        <taxon>Eukaryota</taxon>
        <taxon>Metazoa</taxon>
        <taxon>Ecdysozoa</taxon>
        <taxon>Arthropoda</taxon>
        <taxon>Hexapoda</taxon>
        <taxon>Insecta</taxon>
        <taxon>Pterygota</taxon>
        <taxon>Neoptera</taxon>
        <taxon>Endopterygota</taxon>
        <taxon>Coleoptera</taxon>
        <taxon>Polyphaga</taxon>
        <taxon>Scarabaeiformia</taxon>
        <taxon>Scarabaeidae</taxon>
        <taxon>Dynastinae</taxon>
        <taxon>Oryctes</taxon>
    </lineage>
</organism>
<name>A0A0T6B134_9SCAR</name>
<dbReference type="PROSITE" id="PS51037">
    <property type="entry name" value="YEATS"/>
    <property type="match status" value="1"/>
</dbReference>
<dbReference type="Pfam" id="PF03366">
    <property type="entry name" value="YEATS"/>
    <property type="match status" value="1"/>
</dbReference>
<feature type="compositionally biased region" description="Basic and acidic residues" evidence="4">
    <location>
        <begin position="318"/>
        <end position="346"/>
    </location>
</feature>
<dbReference type="GO" id="GO:0008023">
    <property type="term" value="C:transcription elongation factor complex"/>
    <property type="evidence" value="ECO:0007669"/>
    <property type="project" value="TreeGrafter"/>
</dbReference>
<keyword evidence="3" id="KW-0175">Coiled coil</keyword>
<dbReference type="GO" id="GO:0045893">
    <property type="term" value="P:positive regulation of DNA-templated transcription"/>
    <property type="evidence" value="ECO:0007669"/>
    <property type="project" value="TreeGrafter"/>
</dbReference>
<feature type="compositionally biased region" description="Basic and acidic residues" evidence="4">
    <location>
        <begin position="529"/>
        <end position="564"/>
    </location>
</feature>
<dbReference type="InterPro" id="IPR040930">
    <property type="entry name" value="AF-9_AHD"/>
</dbReference>
<dbReference type="InterPro" id="IPR038704">
    <property type="entry name" value="YEAST_sf"/>
</dbReference>
<feature type="compositionally biased region" description="Basic and acidic residues" evidence="4">
    <location>
        <begin position="458"/>
        <end position="495"/>
    </location>
</feature>
<dbReference type="Proteomes" id="UP000051574">
    <property type="component" value="Unassembled WGS sequence"/>
</dbReference>
<dbReference type="InterPro" id="IPR055129">
    <property type="entry name" value="YEATS_dom"/>
</dbReference>
<feature type="domain" description="YEATS" evidence="5">
    <location>
        <begin position="1"/>
        <end position="133"/>
    </location>
</feature>
<dbReference type="PANTHER" id="PTHR47827:SF3">
    <property type="entry name" value="AF-9 ANC1 HOMOLOGY DOMAIN-CONTAINING PROTEIN"/>
    <property type="match status" value="1"/>
</dbReference>
<feature type="compositionally biased region" description="Basic and acidic residues" evidence="4">
    <location>
        <begin position="593"/>
        <end position="603"/>
    </location>
</feature>
<dbReference type="AlphaFoldDB" id="A0A0T6B134"/>
<feature type="region of interest" description="Disordered" evidence="4">
    <location>
        <begin position="214"/>
        <end position="622"/>
    </location>
</feature>
<gene>
    <name evidence="6" type="ORF">AMK59_5923</name>
</gene>
<dbReference type="Pfam" id="PF17793">
    <property type="entry name" value="AHD"/>
    <property type="match status" value="1"/>
</dbReference>
<reference evidence="6 7" key="1">
    <citation type="submission" date="2015-09" db="EMBL/GenBank/DDBJ databases">
        <title>Draft genome of the scarab beetle Oryctes borbonicus.</title>
        <authorList>
            <person name="Meyer J.M."/>
            <person name="Markov G.V."/>
            <person name="Baskaran P."/>
            <person name="Herrmann M."/>
            <person name="Sommer R.J."/>
            <person name="Roedelsperger C."/>
        </authorList>
    </citation>
    <scope>NUCLEOTIDE SEQUENCE [LARGE SCALE GENOMIC DNA]</scope>
    <source>
        <strain evidence="6">OB123</strain>
        <tissue evidence="6">Whole animal</tissue>
    </source>
</reference>
<sequence>MSVRINLEIGHEASVRTKRTPEGFTHDWEVFVRGYDSAEIHYYIEKVVFYLHETFQKPKRVVKEPPYSVKESGYAGFNLPIEIYLRNKDEPKKIKFNYDLHLQPNGPTIMNVQKEKYIFSSPNEEFKNKLLRGGGIIVNSLSAQDSNENHTNRVSHESKGELTSKPKLSGVDPLRRSKTREETRAPDSFQSLFGTPITKTTKIFPDLKVVSKDVNKNTTSSSSGNKSEKDKDKNKEKNKYSPNKDKDRERERNKDKSEGDRKKEKEEKRSKDRNKEKEHNKEKSSKKDKSPRPRSPSPRRSPKRPPSPKRPISPSTSKHKEKDDKKQDSVSKEKDRKEKLSEEKSDKKPKKDKRSKEKEYKDSKYKEKEPPRSGDYKDHKSKEQKALVKELLKEKEASPLPPLKTEKKEKVKEATKEETKLLKEPELQHSSTPEKIDKLKVDKTEEKQKHKHKKKDKDRKDKDKEKSHKDKSKDKEKSVIIKPPEPPKEVREEKNNSLFSSPKNEEKQKKAISLFSEAEVESSNSSVSSREETFAEPVEKSEPKKESIFEPKKSKFEIDKGNKEKNKKSKDKKLEKEEKKRKRKIEKTDDEPLEKLPKEEIVIKDTTTSDSEPSSNTSKCMEVDKEIQENSEDYLQILRDLQSKIMNLQDNAELQRVVQLIAETGRYELSQRTFDFDLCLLEKSTVRQLQEFFASSP</sequence>
<keyword evidence="1 2" id="KW-0539">Nucleus</keyword>
<feature type="compositionally biased region" description="Low complexity" evidence="4">
    <location>
        <begin position="216"/>
        <end position="225"/>
    </location>
</feature>
<comment type="subcellular location">
    <subcellularLocation>
        <location evidence="2">Nucleus</location>
    </subcellularLocation>
</comment>
<dbReference type="Gene3D" id="2.60.40.1970">
    <property type="entry name" value="YEATS domain"/>
    <property type="match status" value="1"/>
</dbReference>
<dbReference type="InterPro" id="IPR052790">
    <property type="entry name" value="YEATS_domain"/>
</dbReference>